<dbReference type="PANTHER" id="PTHR12526:SF510">
    <property type="entry name" value="D-INOSITOL 3-PHOSPHATE GLYCOSYLTRANSFERASE"/>
    <property type="match status" value="1"/>
</dbReference>
<keyword evidence="1" id="KW-0328">Glycosyltransferase</keyword>
<protein>
    <submittedName>
        <fullName evidence="3">Glycosyltransferase involved in cell wall bisynthesis</fullName>
    </submittedName>
</protein>
<evidence type="ECO:0000256" key="2">
    <source>
        <dbReference type="ARBA" id="ARBA00022679"/>
    </source>
</evidence>
<keyword evidence="2 3" id="KW-0808">Transferase</keyword>
<dbReference type="Proteomes" id="UP000198418">
    <property type="component" value="Unassembled WGS sequence"/>
</dbReference>
<organism evidence="3 4">
    <name type="scientific">Rhodoblastus acidophilus</name>
    <name type="common">Rhodopseudomonas acidophila</name>
    <dbReference type="NCBI Taxonomy" id="1074"/>
    <lineage>
        <taxon>Bacteria</taxon>
        <taxon>Pseudomonadati</taxon>
        <taxon>Pseudomonadota</taxon>
        <taxon>Alphaproteobacteria</taxon>
        <taxon>Hyphomicrobiales</taxon>
        <taxon>Rhodoblastaceae</taxon>
        <taxon>Rhodoblastus</taxon>
    </lineage>
</organism>
<dbReference type="AlphaFoldDB" id="A0A212Q0Z9"/>
<keyword evidence="4" id="KW-1185">Reference proteome</keyword>
<dbReference type="RefSeq" id="WP_088518809.1">
    <property type="nucleotide sequence ID" value="NZ_FYDG01000001.1"/>
</dbReference>
<dbReference type="Gene3D" id="3.40.50.2000">
    <property type="entry name" value="Glycogen Phosphorylase B"/>
    <property type="match status" value="2"/>
</dbReference>
<proteinExistence type="predicted"/>
<dbReference type="OrthoDB" id="8432722at2"/>
<sequence length="397" mass="42929">MKILFVTMSFPEKRANGADTATDNYVSAMRKAGSDVDVVAYSRDGASPNNPHSISAGHWNIEIETAGKTEIGGWLLRSFVSGRPFINSKFVSRQMIETLRRCVARKAYDLLAINQTHMAWVADLDFLPKKTLFIPHNLESKLYGDMAGFTGAGNLVKRSLYARDSRLLTGVEGRLARGAAQVWTLSESDQAGFARLAPEADIRNFDLPGRALPPVFGAPVKSRDVGILGAWLWEVNRNGLRWLVDAVMPDIPADITVHVAGKGAETVPHAFGNLRYEGFVEDAASFLRSCRVLLIPTVSGGGVQLKTIEGISSGVPIVATHLGLRGMTNIPDHVVAADDPQGFAAAIVHLVRADAPSRYEVGQKWANDRRATFEQRVADAIDALGSGLPRTVSTDAA</sequence>
<name>A0A212Q0Z9_RHOAC</name>
<dbReference type="GO" id="GO:0016757">
    <property type="term" value="F:glycosyltransferase activity"/>
    <property type="evidence" value="ECO:0007669"/>
    <property type="project" value="UniProtKB-KW"/>
</dbReference>
<accession>A0A212Q0Z9</accession>
<dbReference type="PANTHER" id="PTHR12526">
    <property type="entry name" value="GLYCOSYLTRANSFERASE"/>
    <property type="match status" value="1"/>
</dbReference>
<dbReference type="SUPFAM" id="SSF53756">
    <property type="entry name" value="UDP-Glycosyltransferase/glycogen phosphorylase"/>
    <property type="match status" value="1"/>
</dbReference>
<evidence type="ECO:0000256" key="1">
    <source>
        <dbReference type="ARBA" id="ARBA00022676"/>
    </source>
</evidence>
<evidence type="ECO:0000313" key="3">
    <source>
        <dbReference type="EMBL" id="SNB52848.1"/>
    </source>
</evidence>
<reference evidence="4" key="1">
    <citation type="submission" date="2017-06" db="EMBL/GenBank/DDBJ databases">
        <authorList>
            <person name="Varghese N."/>
            <person name="Submissions S."/>
        </authorList>
    </citation>
    <scope>NUCLEOTIDE SEQUENCE [LARGE SCALE GENOMIC DNA]</scope>
    <source>
        <strain evidence="4">DSM 137</strain>
    </source>
</reference>
<dbReference type="Pfam" id="PF13692">
    <property type="entry name" value="Glyco_trans_1_4"/>
    <property type="match status" value="1"/>
</dbReference>
<dbReference type="EMBL" id="FYDG01000001">
    <property type="protein sequence ID" value="SNB52848.1"/>
    <property type="molecule type" value="Genomic_DNA"/>
</dbReference>
<gene>
    <name evidence="3" type="ORF">SAMN06265338_101317</name>
</gene>
<evidence type="ECO:0000313" key="4">
    <source>
        <dbReference type="Proteomes" id="UP000198418"/>
    </source>
</evidence>